<name>A0A8E2EXV2_9PEZI</name>
<gene>
    <name evidence="2" type="ORF">AOQ84DRAFT_320740</name>
</gene>
<dbReference type="PANTHER" id="PTHR45648:SF85">
    <property type="entry name" value="A, PUTATIVE (AFU_ORTHOLOGUE AFUA_2G10760)-RELATED"/>
    <property type="match status" value="1"/>
</dbReference>
<dbReference type="CDD" id="cd01846">
    <property type="entry name" value="fatty_acyltransferase_like"/>
    <property type="match status" value="1"/>
</dbReference>
<evidence type="ECO:0000313" key="3">
    <source>
        <dbReference type="Proteomes" id="UP000250140"/>
    </source>
</evidence>
<keyword evidence="3" id="KW-1185">Reference proteome</keyword>
<evidence type="ECO:0000313" key="2">
    <source>
        <dbReference type="EMBL" id="OCL06910.1"/>
    </source>
</evidence>
<dbReference type="OrthoDB" id="1600564at2759"/>
<dbReference type="InterPro" id="IPR036514">
    <property type="entry name" value="SGNH_hydro_sf"/>
</dbReference>
<dbReference type="Gene3D" id="3.40.50.1110">
    <property type="entry name" value="SGNH hydrolase"/>
    <property type="match status" value="1"/>
</dbReference>
<dbReference type="GO" id="GO:0016788">
    <property type="term" value="F:hydrolase activity, acting on ester bonds"/>
    <property type="evidence" value="ECO:0007669"/>
    <property type="project" value="InterPro"/>
</dbReference>
<protein>
    <submittedName>
        <fullName evidence="2">Carbohydrate esterase family 16 protein</fullName>
    </submittedName>
</protein>
<proteinExistence type="predicted"/>
<organism evidence="2 3">
    <name type="scientific">Glonium stellatum</name>
    <dbReference type="NCBI Taxonomy" id="574774"/>
    <lineage>
        <taxon>Eukaryota</taxon>
        <taxon>Fungi</taxon>
        <taxon>Dikarya</taxon>
        <taxon>Ascomycota</taxon>
        <taxon>Pezizomycotina</taxon>
        <taxon>Dothideomycetes</taxon>
        <taxon>Pleosporomycetidae</taxon>
        <taxon>Gloniales</taxon>
        <taxon>Gloniaceae</taxon>
        <taxon>Glonium</taxon>
    </lineage>
</organism>
<accession>A0A8E2EXV2</accession>
<dbReference type="SUPFAM" id="SSF52266">
    <property type="entry name" value="SGNH hydrolase"/>
    <property type="match status" value="1"/>
</dbReference>
<keyword evidence="1" id="KW-0378">Hydrolase</keyword>
<sequence length="291" mass="32662">MFVFGDSYTTTFFNDTLTQPNLANPLGNPAYPGYTSSNGPNWVDFLTTTYNTTYVQTYNLAYGGATVDSAPVKPYLPTVLSLKQQIQDEYLPTYGSKPAFATWSSDDSLFSIFIGINDIGNSYSSHNASLYPIIFQEYSGLVEQLYQSGARNFLFLTVPPVWRSPLTIAAGTSSQKFEKGAIINFNSRIVSLANSLRREHADITLWVHDTYEVFNNVLNWPGSYPQTKGYKNTTAYCDAYAGGTPTWYTFNTTCGIPVNEYFWLNSLHPTFPMHNATAMIIAKMLDPKPWW</sequence>
<dbReference type="PANTHER" id="PTHR45648">
    <property type="entry name" value="GDSL LIPASE/ACYLHYDROLASE FAMILY PROTEIN (AFU_ORTHOLOGUE AFUA_4G14700)"/>
    <property type="match status" value="1"/>
</dbReference>
<dbReference type="AlphaFoldDB" id="A0A8E2EXV2"/>
<dbReference type="Pfam" id="PF00657">
    <property type="entry name" value="Lipase_GDSL"/>
    <property type="match status" value="1"/>
</dbReference>
<reference evidence="2 3" key="1">
    <citation type="journal article" date="2016" name="Nat. Commun.">
        <title>Ectomycorrhizal ecology is imprinted in the genome of the dominant symbiotic fungus Cenococcum geophilum.</title>
        <authorList>
            <consortium name="DOE Joint Genome Institute"/>
            <person name="Peter M."/>
            <person name="Kohler A."/>
            <person name="Ohm R.A."/>
            <person name="Kuo A."/>
            <person name="Krutzmann J."/>
            <person name="Morin E."/>
            <person name="Arend M."/>
            <person name="Barry K.W."/>
            <person name="Binder M."/>
            <person name="Choi C."/>
            <person name="Clum A."/>
            <person name="Copeland A."/>
            <person name="Grisel N."/>
            <person name="Haridas S."/>
            <person name="Kipfer T."/>
            <person name="LaButti K."/>
            <person name="Lindquist E."/>
            <person name="Lipzen A."/>
            <person name="Maire R."/>
            <person name="Meier B."/>
            <person name="Mihaltcheva S."/>
            <person name="Molinier V."/>
            <person name="Murat C."/>
            <person name="Poggeler S."/>
            <person name="Quandt C.A."/>
            <person name="Sperisen C."/>
            <person name="Tritt A."/>
            <person name="Tisserant E."/>
            <person name="Crous P.W."/>
            <person name="Henrissat B."/>
            <person name="Nehls U."/>
            <person name="Egli S."/>
            <person name="Spatafora J.W."/>
            <person name="Grigoriev I.V."/>
            <person name="Martin F.M."/>
        </authorList>
    </citation>
    <scope>NUCLEOTIDE SEQUENCE [LARGE SCALE GENOMIC DNA]</scope>
    <source>
        <strain evidence="2 3">CBS 207.34</strain>
    </source>
</reference>
<dbReference type="InterPro" id="IPR001087">
    <property type="entry name" value="GDSL"/>
</dbReference>
<dbReference type="InterPro" id="IPR051058">
    <property type="entry name" value="GDSL_Est/Lipase"/>
</dbReference>
<dbReference type="Proteomes" id="UP000250140">
    <property type="component" value="Unassembled WGS sequence"/>
</dbReference>
<dbReference type="EMBL" id="KV749961">
    <property type="protein sequence ID" value="OCL06910.1"/>
    <property type="molecule type" value="Genomic_DNA"/>
</dbReference>
<evidence type="ECO:0000256" key="1">
    <source>
        <dbReference type="ARBA" id="ARBA00022801"/>
    </source>
</evidence>